<dbReference type="EMBL" id="KQ257467">
    <property type="protein sequence ID" value="KNC96770.1"/>
    <property type="molecule type" value="Genomic_DNA"/>
</dbReference>
<feature type="coiled-coil region" evidence="1">
    <location>
        <begin position="169"/>
        <end position="224"/>
    </location>
</feature>
<name>A0A0L0H5I3_SPIPD</name>
<dbReference type="Proteomes" id="UP000053201">
    <property type="component" value="Unassembled WGS sequence"/>
</dbReference>
<keyword evidence="3" id="KW-1185">Reference proteome</keyword>
<dbReference type="InParanoid" id="A0A0L0H5I3"/>
<accession>A0A0L0H5I3</accession>
<protein>
    <submittedName>
        <fullName evidence="2">Uncharacterized protein</fullName>
    </submittedName>
</protein>
<dbReference type="OrthoDB" id="2118598at2759"/>
<proteinExistence type="predicted"/>
<evidence type="ECO:0000313" key="3">
    <source>
        <dbReference type="Proteomes" id="UP000053201"/>
    </source>
</evidence>
<organism evidence="2 3">
    <name type="scientific">Spizellomyces punctatus (strain DAOM BR117)</name>
    <dbReference type="NCBI Taxonomy" id="645134"/>
    <lineage>
        <taxon>Eukaryota</taxon>
        <taxon>Fungi</taxon>
        <taxon>Fungi incertae sedis</taxon>
        <taxon>Chytridiomycota</taxon>
        <taxon>Chytridiomycota incertae sedis</taxon>
        <taxon>Chytridiomycetes</taxon>
        <taxon>Spizellomycetales</taxon>
        <taxon>Spizellomycetaceae</taxon>
        <taxon>Spizellomyces</taxon>
    </lineage>
</organism>
<sequence>MDLIPKSHHHIISLPSHARPLVSDATLSTTQQDSDLVLPASRESATFVSPPLLETKGRSTSTWKPAVRQALPSFQERPPPARQFLTEQRAQTVHSERETQTRQDVVNRSVDALDVGDKWVDELRELKDTVNRQNALLQWYQTQHSPPSSSSLAHLLQNCRPTGSAVPLLRAYEDRLAERESEIVELNKKVGILGKEKVDLEMQRENALRNAEMFREKVQQAESRNCSNCAEKSVRITSLTSELESLKLRLSTDDLIASKAQTLQNQLRSFTPHIASLLSLTQTQHKAITKLTSASTESAQHLEEVTARLEDAVKLNRERTIQCEKLEEELVGLRSVKREMEGLKVWKKKWEPVVDDYRACITFLSTTALAIQSAAPEPLLPTLKHLTTSLKQLQKSHKDLDKSHTSLLHKYLLNMDAKNAKLQATNRHLEEVLTTAEESRHARDQAVDTAKKALRNSAEVEEGLRRALKKKEVELDEVVQTMNRKLKELREQYDRDRLQAHIQIDELTKCKIELQTEIGQLLRDKRAADFNRDSSYAAIDSIRDNLRREMGVMA</sequence>
<dbReference type="AlphaFoldDB" id="A0A0L0H5I3"/>
<feature type="coiled-coil region" evidence="1">
    <location>
        <begin position="309"/>
        <end position="343"/>
    </location>
</feature>
<evidence type="ECO:0000256" key="1">
    <source>
        <dbReference type="SAM" id="Coils"/>
    </source>
</evidence>
<reference evidence="2 3" key="1">
    <citation type="submission" date="2009-08" db="EMBL/GenBank/DDBJ databases">
        <title>The Genome Sequence of Spizellomyces punctatus strain DAOM BR117.</title>
        <authorList>
            <consortium name="The Broad Institute Genome Sequencing Platform"/>
            <person name="Russ C."/>
            <person name="Cuomo C."/>
            <person name="Shea T."/>
            <person name="Young S.K."/>
            <person name="Zeng Q."/>
            <person name="Koehrsen M."/>
            <person name="Haas B."/>
            <person name="Borodovsky M."/>
            <person name="Guigo R."/>
            <person name="Alvarado L."/>
            <person name="Berlin A."/>
            <person name="Bochicchio J."/>
            <person name="Borenstein D."/>
            <person name="Chapman S."/>
            <person name="Chen Z."/>
            <person name="Engels R."/>
            <person name="Freedman E."/>
            <person name="Gellesch M."/>
            <person name="Goldberg J."/>
            <person name="Griggs A."/>
            <person name="Gujja S."/>
            <person name="Heiman D."/>
            <person name="Hepburn T."/>
            <person name="Howarth C."/>
            <person name="Jen D."/>
            <person name="Larson L."/>
            <person name="Lewis B."/>
            <person name="Mehta T."/>
            <person name="Park D."/>
            <person name="Pearson M."/>
            <person name="Roberts A."/>
            <person name="Saif S."/>
            <person name="Shenoy N."/>
            <person name="Sisk P."/>
            <person name="Stolte C."/>
            <person name="Sykes S."/>
            <person name="Thomson T."/>
            <person name="Walk T."/>
            <person name="White J."/>
            <person name="Yandava C."/>
            <person name="Burger G."/>
            <person name="Gray M.W."/>
            <person name="Holland P.W.H."/>
            <person name="King N."/>
            <person name="Lang F.B.F."/>
            <person name="Roger A.J."/>
            <person name="Ruiz-Trillo I."/>
            <person name="Lander E."/>
            <person name="Nusbaum C."/>
        </authorList>
    </citation>
    <scope>NUCLEOTIDE SEQUENCE [LARGE SCALE GENOMIC DNA]</scope>
    <source>
        <strain evidence="2 3">DAOM BR117</strain>
    </source>
</reference>
<dbReference type="VEuPathDB" id="FungiDB:SPPG_07977"/>
<gene>
    <name evidence="2" type="ORF">SPPG_07977</name>
</gene>
<dbReference type="RefSeq" id="XP_016604810.1">
    <property type="nucleotide sequence ID" value="XM_016756129.1"/>
</dbReference>
<evidence type="ECO:0000313" key="2">
    <source>
        <dbReference type="EMBL" id="KNC96770.1"/>
    </source>
</evidence>
<feature type="coiled-coil region" evidence="1">
    <location>
        <begin position="383"/>
        <end position="439"/>
    </location>
</feature>
<feature type="coiled-coil region" evidence="1">
    <location>
        <begin position="468"/>
        <end position="499"/>
    </location>
</feature>
<keyword evidence="1" id="KW-0175">Coiled coil</keyword>
<dbReference type="GeneID" id="27691160"/>